<gene>
    <name evidence="2" type="ORF">SLUN_37635</name>
</gene>
<dbReference type="KEGG" id="slk:SLUN_37635"/>
<keyword evidence="3" id="KW-1185">Reference proteome</keyword>
<name>A0A2R4TD35_9ACTN</name>
<protein>
    <submittedName>
        <fullName evidence="2">Uncharacterized protein</fullName>
    </submittedName>
</protein>
<organism evidence="2 3">
    <name type="scientific">Streptomyces lunaelactis</name>
    <dbReference type="NCBI Taxonomy" id="1535768"/>
    <lineage>
        <taxon>Bacteria</taxon>
        <taxon>Bacillati</taxon>
        <taxon>Actinomycetota</taxon>
        <taxon>Actinomycetes</taxon>
        <taxon>Kitasatosporales</taxon>
        <taxon>Streptomycetaceae</taxon>
        <taxon>Streptomyces</taxon>
    </lineage>
</organism>
<dbReference type="Proteomes" id="UP000244201">
    <property type="component" value="Chromosome"/>
</dbReference>
<proteinExistence type="predicted"/>
<reference evidence="2 3" key="1">
    <citation type="submission" date="2018-01" db="EMBL/GenBank/DDBJ databases">
        <title>Complete genome sequence of Streptomyces lunaelactis MM109T, a Ferroverdin A producer isolated from cave moonmilk deposits.</title>
        <authorList>
            <person name="Naome A."/>
            <person name="Martinet L."/>
            <person name="Maciejewska M."/>
            <person name="Anderssen S."/>
            <person name="Adam D."/>
            <person name="Tenconi E."/>
            <person name="Deflandre B."/>
            <person name="Arguelles-Arias A."/>
            <person name="Calusinska M."/>
            <person name="Copieters W."/>
            <person name="Karim L."/>
            <person name="Hanikenne M."/>
            <person name="Baurain D."/>
            <person name="van Wezel G."/>
            <person name="Smargiasso N."/>
            <person name="de Pauw E."/>
            <person name="Delfosse P."/>
            <person name="Rigali S."/>
        </authorList>
    </citation>
    <scope>NUCLEOTIDE SEQUENCE [LARGE SCALE GENOMIC DNA]</scope>
    <source>
        <strain evidence="2 3">MM109</strain>
    </source>
</reference>
<evidence type="ECO:0000256" key="1">
    <source>
        <dbReference type="SAM" id="MobiDB-lite"/>
    </source>
</evidence>
<dbReference type="AlphaFoldDB" id="A0A2R4TD35"/>
<feature type="region of interest" description="Disordered" evidence="1">
    <location>
        <begin position="254"/>
        <end position="273"/>
    </location>
</feature>
<sequence length="273" mass="28208">MERQVLAAPPVPRPGRHLDDATESQAFGVRAAFQVGPEICLAQGVLRLAPQLGNEFGAHVEEGGDRGVRLLVHHRVPEHAPSQLGQPVEAGEHGGGAFGGQAGGLGQARQRDRGRVVGRLVGPCGEVRCEPIAAAAEGPAGTGPLNKRQHMVTPVAAGLDAPAGLLSGEAEGLDGQLRAGGPIACADPGVGQYGRQVAAFEFLDGRMGGGGTGADAFGELRVRQGGVERLFVRGIRTCLAELLQPFYSSFAAARPTRRPRRNTPVLPAGSKSP</sequence>
<evidence type="ECO:0000313" key="3">
    <source>
        <dbReference type="Proteomes" id="UP000244201"/>
    </source>
</evidence>
<accession>A0A2R4TD35</accession>
<feature type="region of interest" description="Disordered" evidence="1">
    <location>
        <begin position="81"/>
        <end position="111"/>
    </location>
</feature>
<dbReference type="EMBL" id="CP026304">
    <property type="protein sequence ID" value="AVZ77048.1"/>
    <property type="molecule type" value="Genomic_DNA"/>
</dbReference>
<feature type="compositionally biased region" description="Gly residues" evidence="1">
    <location>
        <begin position="93"/>
        <end position="106"/>
    </location>
</feature>
<evidence type="ECO:0000313" key="2">
    <source>
        <dbReference type="EMBL" id="AVZ77048.1"/>
    </source>
</evidence>